<dbReference type="EMBL" id="BMAV01008792">
    <property type="protein sequence ID" value="GFY52651.1"/>
    <property type="molecule type" value="Genomic_DNA"/>
</dbReference>
<dbReference type="Proteomes" id="UP000886998">
    <property type="component" value="Unassembled WGS sequence"/>
</dbReference>
<name>A0A8X7C0X9_9ARAC</name>
<organism evidence="1 2">
    <name type="scientific">Trichonephila inaurata madagascariensis</name>
    <dbReference type="NCBI Taxonomy" id="2747483"/>
    <lineage>
        <taxon>Eukaryota</taxon>
        <taxon>Metazoa</taxon>
        <taxon>Ecdysozoa</taxon>
        <taxon>Arthropoda</taxon>
        <taxon>Chelicerata</taxon>
        <taxon>Arachnida</taxon>
        <taxon>Araneae</taxon>
        <taxon>Araneomorphae</taxon>
        <taxon>Entelegynae</taxon>
        <taxon>Araneoidea</taxon>
        <taxon>Nephilidae</taxon>
        <taxon>Trichonephila</taxon>
        <taxon>Trichonephila inaurata</taxon>
    </lineage>
</organism>
<gene>
    <name evidence="1" type="ORF">TNIN_278771</name>
</gene>
<reference evidence="1" key="1">
    <citation type="submission" date="2020-08" db="EMBL/GenBank/DDBJ databases">
        <title>Multicomponent nature underlies the extraordinary mechanical properties of spider dragline silk.</title>
        <authorList>
            <person name="Kono N."/>
            <person name="Nakamura H."/>
            <person name="Mori M."/>
            <person name="Yoshida Y."/>
            <person name="Ohtoshi R."/>
            <person name="Malay A.D."/>
            <person name="Moran D.A.P."/>
            <person name="Tomita M."/>
            <person name="Numata K."/>
            <person name="Arakawa K."/>
        </authorList>
    </citation>
    <scope>NUCLEOTIDE SEQUENCE</scope>
</reference>
<accession>A0A8X7C0X9</accession>
<proteinExistence type="predicted"/>
<comment type="caution">
    <text evidence="1">The sequence shown here is derived from an EMBL/GenBank/DDBJ whole genome shotgun (WGS) entry which is preliminary data.</text>
</comment>
<evidence type="ECO:0000313" key="1">
    <source>
        <dbReference type="EMBL" id="GFY52651.1"/>
    </source>
</evidence>
<dbReference type="AlphaFoldDB" id="A0A8X7C0X9"/>
<protein>
    <submittedName>
        <fullName evidence="1">Uncharacterized protein</fullName>
    </submittedName>
</protein>
<keyword evidence="2" id="KW-1185">Reference proteome</keyword>
<evidence type="ECO:0000313" key="2">
    <source>
        <dbReference type="Proteomes" id="UP000886998"/>
    </source>
</evidence>
<sequence length="100" mass="11533">MVKTHSSPLYCNYPPQKRLFASQKINEVPVKKTCGSKYDWQICVDMKVVSLLMDLQIGYKQRKEQNTALFFASGTEKELLYTSSGEIALREHLSNLEKQM</sequence>